<sequence length="227" mass="23590">MYRRRLLAGIAASGAVGLAGCLGGEDGHRFDAEPASVPAASLSAAGYEGEEPESFSIDEEVDVPVVGGRVSVTTWIAGYENASRGASLFVASTPNATVAGRSVNPLVRADDVELLRRLLDRGDDGVDGDDVDELAERESRTVAILGQETTVTTFEAQVDLDVDGDVSVEGTDGSDGEGDEIGEGAVPAFVHVATVEHRDDVVLLVGTHPKSVDEAETLASLMADVEH</sequence>
<evidence type="ECO:0000313" key="2">
    <source>
        <dbReference type="Proteomes" id="UP000823588"/>
    </source>
</evidence>
<name>A0A8T4GGE7_9EURY</name>
<dbReference type="OrthoDB" id="205286at2157"/>
<dbReference type="InterPro" id="IPR045396">
    <property type="entry name" value="DUF6517"/>
</dbReference>
<proteinExistence type="predicted"/>
<dbReference type="RefSeq" id="WP_209486005.1">
    <property type="nucleotide sequence ID" value="NZ_JAGGKQ010000017.1"/>
</dbReference>
<dbReference type="PROSITE" id="PS51257">
    <property type="entry name" value="PROKAR_LIPOPROTEIN"/>
    <property type="match status" value="1"/>
</dbReference>
<organism evidence="1 2">
    <name type="scientific">Halorubrum alkaliphilum</name>
    <dbReference type="NCBI Taxonomy" id="261290"/>
    <lineage>
        <taxon>Archaea</taxon>
        <taxon>Methanobacteriati</taxon>
        <taxon>Methanobacteriota</taxon>
        <taxon>Stenosarchaea group</taxon>
        <taxon>Halobacteria</taxon>
        <taxon>Halobacteriales</taxon>
        <taxon>Haloferacaceae</taxon>
        <taxon>Halorubrum</taxon>
    </lineage>
</organism>
<reference evidence="1" key="1">
    <citation type="submission" date="2021-03" db="EMBL/GenBank/DDBJ databases">
        <title>Genomic Encyclopedia of Type Strains, Phase IV (KMG-IV): sequencing the most valuable type-strain genomes for metagenomic binning, comparative biology and taxonomic classification.</title>
        <authorList>
            <person name="Goeker M."/>
        </authorList>
    </citation>
    <scope>NUCLEOTIDE SEQUENCE</scope>
    <source>
        <strain evidence="1">DSM 23564</strain>
    </source>
</reference>
<dbReference type="AlphaFoldDB" id="A0A8T4GGE7"/>
<accession>A0A8T4GGE7</accession>
<evidence type="ECO:0000313" key="1">
    <source>
        <dbReference type="EMBL" id="MBP1923223.1"/>
    </source>
</evidence>
<gene>
    <name evidence="1" type="ORF">J2751_002262</name>
</gene>
<dbReference type="Pfam" id="PF20127">
    <property type="entry name" value="DUF6517"/>
    <property type="match status" value="1"/>
</dbReference>
<comment type="caution">
    <text evidence="1">The sequence shown here is derived from an EMBL/GenBank/DDBJ whole genome shotgun (WGS) entry which is preliminary data.</text>
</comment>
<keyword evidence="2" id="KW-1185">Reference proteome</keyword>
<dbReference type="EMBL" id="JAGGKQ010000017">
    <property type="protein sequence ID" value="MBP1923223.1"/>
    <property type="molecule type" value="Genomic_DNA"/>
</dbReference>
<protein>
    <submittedName>
        <fullName evidence="1">Uncharacterized protein</fullName>
    </submittedName>
</protein>
<dbReference type="Proteomes" id="UP000823588">
    <property type="component" value="Unassembled WGS sequence"/>
</dbReference>